<dbReference type="InterPro" id="IPR002082">
    <property type="entry name" value="Asp_carbamoyltransf"/>
</dbReference>
<comment type="similarity">
    <text evidence="2 7">Belongs to the aspartate/ornithine carbamoyltransferase superfamily. ATCase family.</text>
</comment>
<reference evidence="10 11" key="1">
    <citation type="journal article" date="2015" name="Int. J. Syst. Evol. Microbiol.">
        <title>Methanoculleus taiwanensis sp. nov., a methanogen isolated from deep marine sediment at the deformation front area near Taiwan.</title>
        <authorList>
            <person name="Weng C.Y."/>
            <person name="Chen S.C."/>
            <person name="Lai M.C."/>
            <person name="Wu S.Y."/>
            <person name="Lin S."/>
            <person name="Yang T.F."/>
            <person name="Chen P.C."/>
        </authorList>
    </citation>
    <scope>NUCLEOTIDE SEQUENCE [LARGE SCALE GENOMIC DNA]</scope>
    <source>
        <strain evidence="10 11">CYW4</strain>
    </source>
</reference>
<sequence>MTNHIISIRDYTRRDIDYLLERAGEFDTRTYDRHALEEKLLALLFFEPSTRTRMSFETAMARLGGKSISVDSVEASSIVKGETLADTIRVVSGYADAIVLRHPKEGAARLASEFATVPVINAGDGAGQHPSQTLLDLYTIRQSMPIDGINVGMLGDLRYGRTAHSLAYALSLYGATIHTIAPGGLELPANILHELRERGMEVIQHDDVSDIVAELDVLYVTRIQRERFPDSASYYNVASSYRITPDLLEDVQEHLMVLHPLPRAGEIDSGVDGLPYARYFEQSRNGVPVRMALLHEVMK</sequence>
<feature type="binding site" evidence="7">
    <location>
        <position position="101"/>
    </location>
    <ligand>
        <name>carbamoyl phosphate</name>
        <dbReference type="ChEBI" id="CHEBI:58228"/>
    </ligand>
</feature>
<dbReference type="InterPro" id="IPR006132">
    <property type="entry name" value="Asp/Orn_carbamoyltranf_P-bd"/>
</dbReference>
<feature type="domain" description="Aspartate/ornithine carbamoyltransferase Asp/Orn-binding" evidence="8">
    <location>
        <begin position="147"/>
        <end position="295"/>
    </location>
</feature>
<keyword evidence="4 7" id="KW-0665">Pyrimidine biosynthesis</keyword>
<dbReference type="PANTHER" id="PTHR45753:SF6">
    <property type="entry name" value="ASPARTATE CARBAMOYLTRANSFERASE"/>
    <property type="match status" value="1"/>
</dbReference>
<organism evidence="10 11">
    <name type="scientific">Methanoculleus taiwanensis</name>
    <dbReference type="NCBI Taxonomy" id="1550565"/>
    <lineage>
        <taxon>Archaea</taxon>
        <taxon>Methanobacteriati</taxon>
        <taxon>Methanobacteriota</taxon>
        <taxon>Stenosarchaea group</taxon>
        <taxon>Methanomicrobia</taxon>
        <taxon>Methanomicrobiales</taxon>
        <taxon>Methanomicrobiaceae</taxon>
        <taxon>Methanoculleus</taxon>
    </lineage>
</organism>
<protein>
    <recommendedName>
        <fullName evidence="7">Aspartate carbamoyltransferase</fullName>
        <ecNumber evidence="7">2.1.3.2</ecNumber>
    </recommendedName>
    <alternativeName>
        <fullName evidence="7">Aspartate transcarbamylase</fullName>
        <shortName evidence="7">ATCase</shortName>
    </alternativeName>
</protein>
<feature type="binding site" evidence="7">
    <location>
        <position position="132"/>
    </location>
    <ligand>
        <name>carbamoyl phosphate</name>
        <dbReference type="ChEBI" id="CHEBI:58228"/>
    </ligand>
</feature>
<feature type="binding site" evidence="7">
    <location>
        <position position="80"/>
    </location>
    <ligand>
        <name>L-aspartate</name>
        <dbReference type="ChEBI" id="CHEBI:29991"/>
    </ligand>
</feature>
<comment type="function">
    <text evidence="5 7">Catalyzes the condensation of carbamoyl phosphate and aspartate to form carbamoyl aspartate and inorganic phosphate, the committed step in the de novo pyrimidine nucleotide biosynthesis pathway.</text>
</comment>
<dbReference type="PROSITE" id="PS00097">
    <property type="entry name" value="CARBAMOYLTRANSFERASE"/>
    <property type="match status" value="1"/>
</dbReference>
<dbReference type="GO" id="GO:0004070">
    <property type="term" value="F:aspartate carbamoyltransferase activity"/>
    <property type="evidence" value="ECO:0007669"/>
    <property type="project" value="UniProtKB-UniRule"/>
</dbReference>
<evidence type="ECO:0000256" key="4">
    <source>
        <dbReference type="ARBA" id="ARBA00022975"/>
    </source>
</evidence>
<evidence type="ECO:0000256" key="6">
    <source>
        <dbReference type="ARBA" id="ARBA00048859"/>
    </source>
</evidence>
<dbReference type="PRINTS" id="PR00101">
    <property type="entry name" value="ATCASE"/>
</dbReference>
<dbReference type="GO" id="GO:0006207">
    <property type="term" value="P:'de novo' pyrimidine nucleobase biosynthetic process"/>
    <property type="evidence" value="ECO:0007669"/>
    <property type="project" value="InterPro"/>
</dbReference>
<evidence type="ECO:0000256" key="7">
    <source>
        <dbReference type="HAMAP-Rule" id="MF_00001"/>
    </source>
</evidence>
<feature type="binding site" evidence="7">
    <location>
        <position position="222"/>
    </location>
    <ligand>
        <name>L-aspartate</name>
        <dbReference type="ChEBI" id="CHEBI:29991"/>
    </ligand>
</feature>
<dbReference type="PRINTS" id="PR00100">
    <property type="entry name" value="AOTCASE"/>
</dbReference>
<feature type="binding site" evidence="7">
    <location>
        <position position="161"/>
    </location>
    <ligand>
        <name>L-aspartate</name>
        <dbReference type="ChEBI" id="CHEBI:29991"/>
    </ligand>
</feature>
<dbReference type="PANTHER" id="PTHR45753">
    <property type="entry name" value="ORNITHINE CARBAMOYLTRANSFERASE, MITOCHONDRIAL"/>
    <property type="match status" value="1"/>
</dbReference>
<dbReference type="RefSeq" id="WP_128695029.1">
    <property type="nucleotide sequence ID" value="NZ_LHQS01000004.1"/>
</dbReference>
<feature type="binding site" evidence="7">
    <location>
        <position position="51"/>
    </location>
    <ligand>
        <name>carbamoyl phosphate</name>
        <dbReference type="ChEBI" id="CHEBI:58228"/>
    </ligand>
</feature>
<dbReference type="Pfam" id="PF00185">
    <property type="entry name" value="OTCace"/>
    <property type="match status" value="1"/>
</dbReference>
<evidence type="ECO:0000259" key="9">
    <source>
        <dbReference type="Pfam" id="PF02729"/>
    </source>
</evidence>
<dbReference type="OrthoDB" id="7792at2157"/>
<dbReference type="NCBIfam" id="TIGR00670">
    <property type="entry name" value="asp_carb_tr"/>
    <property type="match status" value="1"/>
</dbReference>
<evidence type="ECO:0000256" key="3">
    <source>
        <dbReference type="ARBA" id="ARBA00022679"/>
    </source>
</evidence>
<dbReference type="GO" id="GO:0016597">
    <property type="term" value="F:amino acid binding"/>
    <property type="evidence" value="ECO:0007669"/>
    <property type="project" value="InterPro"/>
</dbReference>
<feature type="domain" description="Aspartate/ornithine carbamoyltransferase carbamoyl-P binding" evidence="9">
    <location>
        <begin position="4"/>
        <end position="142"/>
    </location>
</feature>
<feature type="binding site" evidence="7">
    <location>
        <position position="262"/>
    </location>
    <ligand>
        <name>carbamoyl phosphate</name>
        <dbReference type="ChEBI" id="CHEBI:58228"/>
    </ligand>
</feature>
<evidence type="ECO:0000259" key="8">
    <source>
        <dbReference type="Pfam" id="PF00185"/>
    </source>
</evidence>
<dbReference type="EC" id="2.1.3.2" evidence="7"/>
<dbReference type="NCBIfam" id="NF002032">
    <property type="entry name" value="PRK00856.1"/>
    <property type="match status" value="1"/>
</dbReference>
<dbReference type="SUPFAM" id="SSF53671">
    <property type="entry name" value="Aspartate/ornithine carbamoyltransferase"/>
    <property type="match status" value="1"/>
</dbReference>
<comment type="catalytic activity">
    <reaction evidence="6 7">
        <text>carbamoyl phosphate + L-aspartate = N-carbamoyl-L-aspartate + phosphate + H(+)</text>
        <dbReference type="Rhea" id="RHEA:20013"/>
        <dbReference type="ChEBI" id="CHEBI:15378"/>
        <dbReference type="ChEBI" id="CHEBI:29991"/>
        <dbReference type="ChEBI" id="CHEBI:32814"/>
        <dbReference type="ChEBI" id="CHEBI:43474"/>
        <dbReference type="ChEBI" id="CHEBI:58228"/>
        <dbReference type="EC" id="2.1.3.2"/>
    </reaction>
</comment>
<proteinExistence type="inferred from homology"/>
<dbReference type="InterPro" id="IPR006130">
    <property type="entry name" value="Asp/Orn_carbamoylTrfase"/>
</dbReference>
<dbReference type="FunFam" id="3.40.50.1370:FF:000002">
    <property type="entry name" value="Aspartate carbamoyltransferase 2"/>
    <property type="match status" value="1"/>
</dbReference>
<evidence type="ECO:0000313" key="11">
    <source>
        <dbReference type="Proteomes" id="UP000290932"/>
    </source>
</evidence>
<dbReference type="GO" id="GO:0006520">
    <property type="term" value="P:amino acid metabolic process"/>
    <property type="evidence" value="ECO:0007669"/>
    <property type="project" value="InterPro"/>
</dbReference>
<comment type="subunit">
    <text evidence="7">Heterooligomer of catalytic and regulatory chains.</text>
</comment>
<dbReference type="Gene3D" id="3.40.50.1370">
    <property type="entry name" value="Aspartate/ornithine carbamoyltransferase"/>
    <property type="match status" value="2"/>
</dbReference>
<keyword evidence="11" id="KW-1185">Reference proteome</keyword>
<dbReference type="Proteomes" id="UP000290932">
    <property type="component" value="Unassembled WGS sequence"/>
</dbReference>
<comment type="pathway">
    <text evidence="1 7">Pyrimidine metabolism; UMP biosynthesis via de novo pathway; (S)-dihydroorotate from bicarbonate: step 2/3.</text>
</comment>
<comment type="caution">
    <text evidence="10">The sequence shown here is derived from an EMBL/GenBank/DDBJ whole genome shotgun (WGS) entry which is preliminary data.</text>
</comment>
<accession>A0A498GYC6</accession>
<dbReference type="Pfam" id="PF02729">
    <property type="entry name" value="OTCace_N"/>
    <property type="match status" value="1"/>
</dbReference>
<dbReference type="AlphaFoldDB" id="A0A498GYC6"/>
<dbReference type="InterPro" id="IPR036901">
    <property type="entry name" value="Asp/Orn_carbamoylTrfase_sf"/>
</dbReference>
<keyword evidence="3 7" id="KW-0808">Transferase</keyword>
<dbReference type="UniPathway" id="UPA00070">
    <property type="reaction ID" value="UER00116"/>
</dbReference>
<dbReference type="EMBL" id="LHQS01000004">
    <property type="protein sequence ID" value="RXE55134.1"/>
    <property type="molecule type" value="Genomic_DNA"/>
</dbReference>
<feature type="binding site" evidence="7">
    <location>
        <position position="52"/>
    </location>
    <ligand>
        <name>carbamoyl phosphate</name>
        <dbReference type="ChEBI" id="CHEBI:58228"/>
    </ligand>
</feature>
<dbReference type="InterPro" id="IPR006131">
    <property type="entry name" value="Asp_carbamoyltransf_Asp/Orn-bd"/>
</dbReference>
<evidence type="ECO:0000256" key="5">
    <source>
        <dbReference type="ARBA" id="ARBA00043884"/>
    </source>
</evidence>
<evidence type="ECO:0000256" key="2">
    <source>
        <dbReference type="ARBA" id="ARBA00008896"/>
    </source>
</evidence>
<dbReference type="GO" id="GO:0044205">
    <property type="term" value="P:'de novo' UMP biosynthetic process"/>
    <property type="evidence" value="ECO:0007669"/>
    <property type="project" value="UniProtKB-UniRule"/>
</dbReference>
<evidence type="ECO:0000256" key="1">
    <source>
        <dbReference type="ARBA" id="ARBA00004852"/>
    </source>
</evidence>
<dbReference type="FunFam" id="3.40.50.1370:FF:000001">
    <property type="entry name" value="Aspartate carbamoyltransferase"/>
    <property type="match status" value="1"/>
</dbReference>
<evidence type="ECO:0000313" key="10">
    <source>
        <dbReference type="EMBL" id="RXE55134.1"/>
    </source>
</evidence>
<name>A0A498GYC6_9EURY</name>
<feature type="binding site" evidence="7">
    <location>
        <position position="261"/>
    </location>
    <ligand>
        <name>carbamoyl phosphate</name>
        <dbReference type="ChEBI" id="CHEBI:58228"/>
    </ligand>
</feature>
<feature type="binding site" evidence="7">
    <location>
        <position position="129"/>
    </location>
    <ligand>
        <name>carbamoyl phosphate</name>
        <dbReference type="ChEBI" id="CHEBI:58228"/>
    </ligand>
</feature>
<dbReference type="HAMAP" id="MF_00001">
    <property type="entry name" value="Asp_carb_tr"/>
    <property type="match status" value="1"/>
</dbReference>
<gene>
    <name evidence="7" type="primary">pyrB</name>
    <name evidence="10" type="ORF">ABH15_12980</name>
</gene>